<dbReference type="Gene3D" id="1.10.10.10">
    <property type="entry name" value="Winged helix-like DNA-binding domain superfamily/Winged helix DNA-binding domain"/>
    <property type="match status" value="1"/>
</dbReference>
<organism evidence="1 2">
    <name type="scientific">Koleobacter methoxysyntrophicus</name>
    <dbReference type="NCBI Taxonomy" id="2751313"/>
    <lineage>
        <taxon>Bacteria</taxon>
        <taxon>Bacillati</taxon>
        <taxon>Bacillota</taxon>
        <taxon>Clostridia</taxon>
        <taxon>Koleobacterales</taxon>
        <taxon>Koleobacteraceae</taxon>
        <taxon>Koleobacter</taxon>
    </lineage>
</organism>
<keyword evidence="2" id="KW-1185">Reference proteome</keyword>
<name>A0A8A0RLG2_9FIRM</name>
<dbReference type="Proteomes" id="UP000662904">
    <property type="component" value="Chromosome"/>
</dbReference>
<accession>A0A8A0RLG2</accession>
<dbReference type="KEGG" id="kme:H0A61_01612"/>
<evidence type="ECO:0000313" key="1">
    <source>
        <dbReference type="EMBL" id="QSQ09251.1"/>
    </source>
</evidence>
<reference evidence="1" key="1">
    <citation type="submission" date="2020-07" db="EMBL/GenBank/DDBJ databases">
        <title>Koleobacter methoxysyntrophicus gen. nov., sp. nov., a novel anaerobic bacterium isolated from deep subsurface oil field and proposal of Koleobacterales ord. nov. in the phylum Firmicutes.</title>
        <authorList>
            <person name="Sakamoto S."/>
            <person name="Tamaki H."/>
        </authorList>
    </citation>
    <scope>NUCLEOTIDE SEQUENCE</scope>
    <source>
        <strain evidence="1">NRmbB1</strain>
    </source>
</reference>
<dbReference type="InterPro" id="IPR036388">
    <property type="entry name" value="WH-like_DNA-bd_sf"/>
</dbReference>
<dbReference type="EMBL" id="CP059066">
    <property type="protein sequence ID" value="QSQ09251.1"/>
    <property type="molecule type" value="Genomic_DNA"/>
</dbReference>
<dbReference type="AlphaFoldDB" id="A0A8A0RLG2"/>
<sequence length="31" mass="3540">MKAKIDSQWLLNYIKDHGGIINIATRITIRG</sequence>
<gene>
    <name evidence="1" type="ORF">H0A61_01612</name>
</gene>
<protein>
    <submittedName>
        <fullName evidence="1">Uncharacterized protein</fullName>
    </submittedName>
</protein>
<evidence type="ECO:0000313" key="2">
    <source>
        <dbReference type="Proteomes" id="UP000662904"/>
    </source>
</evidence>
<proteinExistence type="predicted"/>